<sequence>MGKEPKVKDVIEFPDSTVNVNLKFDEKDMRLLDESETTETILLNAIARLKPACGGLLTLILMPFLYEWQRLHASKLTRNSRASFNYAELLALDKNYIPYYTMGYLFGEKYKGFILPCTGDLNDDRTPNE</sequence>
<keyword evidence="2" id="KW-1185">Reference proteome</keyword>
<organism evidence="1 2">
    <name type="scientific">Teladorsagia circumcincta</name>
    <name type="common">Brown stomach worm</name>
    <name type="synonym">Ostertagia circumcincta</name>
    <dbReference type="NCBI Taxonomy" id="45464"/>
    <lineage>
        <taxon>Eukaryota</taxon>
        <taxon>Metazoa</taxon>
        <taxon>Ecdysozoa</taxon>
        <taxon>Nematoda</taxon>
        <taxon>Chromadorea</taxon>
        <taxon>Rhabditida</taxon>
        <taxon>Rhabditina</taxon>
        <taxon>Rhabditomorpha</taxon>
        <taxon>Strongyloidea</taxon>
        <taxon>Trichostrongylidae</taxon>
        <taxon>Teladorsagia</taxon>
    </lineage>
</organism>
<accession>A0A2G9U3P9</accession>
<proteinExistence type="predicted"/>
<gene>
    <name evidence="1" type="ORF">TELCIR_13542</name>
</gene>
<evidence type="ECO:0000313" key="2">
    <source>
        <dbReference type="Proteomes" id="UP000230423"/>
    </source>
</evidence>
<dbReference type="OrthoDB" id="5860790at2759"/>
<evidence type="ECO:0000313" key="1">
    <source>
        <dbReference type="EMBL" id="PIO64815.1"/>
    </source>
</evidence>
<name>A0A2G9U3P9_TELCI</name>
<protein>
    <submittedName>
        <fullName evidence="1">Uncharacterized protein</fullName>
    </submittedName>
</protein>
<dbReference type="EMBL" id="KZ349545">
    <property type="protein sequence ID" value="PIO64815.1"/>
    <property type="molecule type" value="Genomic_DNA"/>
</dbReference>
<reference evidence="1 2" key="1">
    <citation type="submission" date="2015-09" db="EMBL/GenBank/DDBJ databases">
        <title>Draft genome of the parasitic nematode Teladorsagia circumcincta isolate WARC Sus (inbred).</title>
        <authorList>
            <person name="Mitreva M."/>
        </authorList>
    </citation>
    <scope>NUCLEOTIDE SEQUENCE [LARGE SCALE GENOMIC DNA]</scope>
    <source>
        <strain evidence="1 2">S</strain>
    </source>
</reference>
<dbReference type="Proteomes" id="UP000230423">
    <property type="component" value="Unassembled WGS sequence"/>
</dbReference>
<dbReference type="AlphaFoldDB" id="A0A2G9U3P9"/>